<evidence type="ECO:0008006" key="4">
    <source>
        <dbReference type="Google" id="ProtNLM"/>
    </source>
</evidence>
<keyword evidence="1" id="KW-0812">Transmembrane</keyword>
<feature type="transmembrane region" description="Helical" evidence="1">
    <location>
        <begin position="77"/>
        <end position="94"/>
    </location>
</feature>
<feature type="transmembrane region" description="Helical" evidence="1">
    <location>
        <begin position="44"/>
        <end position="65"/>
    </location>
</feature>
<dbReference type="Proteomes" id="UP000048949">
    <property type="component" value="Unassembled WGS sequence"/>
</dbReference>
<reference evidence="2 3" key="1">
    <citation type="submission" date="2015-04" db="EMBL/GenBank/DDBJ databases">
        <authorList>
            <person name="Syromyatnikov M.Y."/>
            <person name="Popov V.N."/>
        </authorList>
    </citation>
    <scope>NUCLEOTIDE SEQUENCE [LARGE SCALE GENOMIC DNA]</scope>
    <source>
        <strain evidence="2 3">CECT 5292</strain>
    </source>
</reference>
<keyword evidence="3" id="KW-1185">Reference proteome</keyword>
<evidence type="ECO:0000256" key="1">
    <source>
        <dbReference type="SAM" id="Phobius"/>
    </source>
</evidence>
<evidence type="ECO:0000313" key="2">
    <source>
        <dbReference type="EMBL" id="CRK74139.1"/>
    </source>
</evidence>
<keyword evidence="1" id="KW-0472">Membrane</keyword>
<evidence type="ECO:0000313" key="3">
    <source>
        <dbReference type="Proteomes" id="UP000048949"/>
    </source>
</evidence>
<protein>
    <recommendedName>
        <fullName evidence="4">TspO/MBR family protein</fullName>
    </recommendedName>
</protein>
<dbReference type="RefSeq" id="WP_048597439.1">
    <property type="nucleotide sequence ID" value="NZ_CBFHGK010000003.1"/>
</dbReference>
<dbReference type="STRING" id="282199.GCA_001049735_00164"/>
<organism evidence="2 3">
    <name type="scientific">Nereida ignava</name>
    <dbReference type="NCBI Taxonomy" id="282199"/>
    <lineage>
        <taxon>Bacteria</taxon>
        <taxon>Pseudomonadati</taxon>
        <taxon>Pseudomonadota</taxon>
        <taxon>Alphaproteobacteria</taxon>
        <taxon>Rhodobacterales</taxon>
        <taxon>Roseobacteraceae</taxon>
        <taxon>Nereida</taxon>
    </lineage>
</organism>
<dbReference type="EMBL" id="CVQV01000002">
    <property type="protein sequence ID" value="CRK74139.1"/>
    <property type="molecule type" value="Genomic_DNA"/>
</dbReference>
<name>A0A0U1NHZ3_9RHOB</name>
<gene>
    <name evidence="2" type="ORF">NIG5292_00164</name>
</gene>
<dbReference type="OrthoDB" id="5189031at2"/>
<feature type="transmembrane region" description="Helical" evidence="1">
    <location>
        <begin position="210"/>
        <end position="227"/>
    </location>
</feature>
<feature type="transmembrane region" description="Helical" evidence="1">
    <location>
        <begin position="100"/>
        <end position="120"/>
    </location>
</feature>
<accession>A0A0U1NHZ3</accession>
<keyword evidence="1" id="KW-1133">Transmembrane helix</keyword>
<proteinExistence type="predicted"/>
<feature type="transmembrane region" description="Helical" evidence="1">
    <location>
        <begin position="160"/>
        <end position="179"/>
    </location>
</feature>
<feature type="transmembrane region" description="Helical" evidence="1">
    <location>
        <begin position="132"/>
        <end position="154"/>
    </location>
</feature>
<feature type="transmembrane region" description="Helical" evidence="1">
    <location>
        <begin position="186"/>
        <end position="204"/>
    </location>
</feature>
<dbReference type="AlphaFoldDB" id="A0A0U1NHZ3"/>
<sequence>MKAWLTLVVTAAFFAAPLLTEPFTGYTDGQLPIAQPNPPVQPEGYAFALWGVIYTWLGISAVFGVLKRRDDARWDAARLPLIISIAVGAAWLWVALASPIWATILIWVMLATALMALLNAPTKDIGWFAAPVGLYAGWLTAAANVSLGVAGAGYGLWFGAYGWAYLCITMALIIAIFVIRKAQFSVTYAAAVVWALVGIVVANGLNMTGYLALVGIGLTATFAWRRYTSKS</sequence>